<keyword evidence="3" id="KW-1185">Reference proteome</keyword>
<dbReference type="InterPro" id="IPR036047">
    <property type="entry name" value="F-box-like_dom_sf"/>
</dbReference>
<comment type="caution">
    <text evidence="2">The sequence shown here is derived from an EMBL/GenBank/DDBJ whole genome shotgun (WGS) entry which is preliminary data.</text>
</comment>
<gene>
    <name evidence="2" type="ORF">EJB05_14797</name>
</gene>
<protein>
    <recommendedName>
        <fullName evidence="1">F-box domain-containing protein</fullName>
    </recommendedName>
</protein>
<proteinExistence type="predicted"/>
<sequence>MPPPPPSLVEELVEEILLRTPPDEPERFVHAALVCKAWCRLVSDPGFRRRFCERHRSRVPVLGVLRSISKRSDVMTTHFIPTCSFRPRRDALRRWRAIDCRHGRVLLLSERGESTSKRWYLALAVWDPITGNQRNLPWVPRTDGTWRAAVLCAAAAGECDHLYCHRGPFLVVVVGTHRDGMISAYAYSSESDAWSEPTFAQHQICLSEEGRAAHAGNALYFKCDYGHDHHNSGILAYDLATRKMTTIDPQPMSSWHTELLMTAEGGGLGSAVVRGSQLYLWSRETTGSHGDMRWMQKRVVDLKMLIPATRFKVKQVTSADDNGVVYVGTNRGCFFVDLKTGWLREVLGLNSTDNIIPYMSFYTPGTSYSAYLIRISTGANMS</sequence>
<dbReference type="PANTHER" id="PTHR32133">
    <property type="entry name" value="OS07G0120400 PROTEIN"/>
    <property type="match status" value="1"/>
</dbReference>
<evidence type="ECO:0000313" key="3">
    <source>
        <dbReference type="Proteomes" id="UP000324897"/>
    </source>
</evidence>
<dbReference type="PANTHER" id="PTHR32133:SF386">
    <property type="entry name" value="F-BOX DOMAIN-CONTAINING PROTEIN"/>
    <property type="match status" value="1"/>
</dbReference>
<dbReference type="Gramene" id="TVU41292">
    <property type="protein sequence ID" value="TVU41292"/>
    <property type="gene ID" value="EJB05_14797"/>
</dbReference>
<name>A0A5J9VXX6_9POAL</name>
<evidence type="ECO:0000259" key="1">
    <source>
        <dbReference type="Pfam" id="PF00646"/>
    </source>
</evidence>
<feature type="domain" description="F-box" evidence="1">
    <location>
        <begin position="7"/>
        <end position="49"/>
    </location>
</feature>
<feature type="non-terminal residue" evidence="2">
    <location>
        <position position="1"/>
    </location>
</feature>
<accession>A0A5J9VXX6</accession>
<reference evidence="2 3" key="1">
    <citation type="journal article" date="2019" name="Sci. Rep.">
        <title>A high-quality genome of Eragrostis curvula grass provides insights into Poaceae evolution and supports new strategies to enhance forage quality.</title>
        <authorList>
            <person name="Carballo J."/>
            <person name="Santos B.A.C.M."/>
            <person name="Zappacosta D."/>
            <person name="Garbus I."/>
            <person name="Selva J.P."/>
            <person name="Gallo C.A."/>
            <person name="Diaz A."/>
            <person name="Albertini E."/>
            <person name="Caccamo M."/>
            <person name="Echenique V."/>
        </authorList>
    </citation>
    <scope>NUCLEOTIDE SEQUENCE [LARGE SCALE GENOMIC DNA]</scope>
    <source>
        <strain evidence="3">cv. Victoria</strain>
        <tissue evidence="2">Leaf</tissue>
    </source>
</reference>
<dbReference type="OrthoDB" id="679083at2759"/>
<dbReference type="SUPFAM" id="SSF81383">
    <property type="entry name" value="F-box domain"/>
    <property type="match status" value="1"/>
</dbReference>
<dbReference type="AlphaFoldDB" id="A0A5J9VXX6"/>
<dbReference type="Proteomes" id="UP000324897">
    <property type="component" value="Chromosome 4"/>
</dbReference>
<dbReference type="SUPFAM" id="SSF69304">
    <property type="entry name" value="Tricorn protease N-terminal domain"/>
    <property type="match status" value="1"/>
</dbReference>
<dbReference type="Pfam" id="PF00646">
    <property type="entry name" value="F-box"/>
    <property type="match status" value="1"/>
</dbReference>
<organism evidence="2 3">
    <name type="scientific">Eragrostis curvula</name>
    <name type="common">weeping love grass</name>
    <dbReference type="NCBI Taxonomy" id="38414"/>
    <lineage>
        <taxon>Eukaryota</taxon>
        <taxon>Viridiplantae</taxon>
        <taxon>Streptophyta</taxon>
        <taxon>Embryophyta</taxon>
        <taxon>Tracheophyta</taxon>
        <taxon>Spermatophyta</taxon>
        <taxon>Magnoliopsida</taxon>
        <taxon>Liliopsida</taxon>
        <taxon>Poales</taxon>
        <taxon>Poaceae</taxon>
        <taxon>PACMAD clade</taxon>
        <taxon>Chloridoideae</taxon>
        <taxon>Eragrostideae</taxon>
        <taxon>Eragrostidinae</taxon>
        <taxon>Eragrostis</taxon>
    </lineage>
</organism>
<evidence type="ECO:0000313" key="2">
    <source>
        <dbReference type="EMBL" id="TVU41292.1"/>
    </source>
</evidence>
<dbReference type="EMBL" id="RWGY01000007">
    <property type="protein sequence ID" value="TVU41292.1"/>
    <property type="molecule type" value="Genomic_DNA"/>
</dbReference>
<dbReference type="InterPro" id="IPR001810">
    <property type="entry name" value="F-box_dom"/>
</dbReference>